<protein>
    <submittedName>
        <fullName evidence="2">Uncharacterized protein</fullName>
    </submittedName>
</protein>
<accession>A0A9P5Y337</accession>
<organism evidence="2 3">
    <name type="scientific">Collybia nuda</name>
    <dbReference type="NCBI Taxonomy" id="64659"/>
    <lineage>
        <taxon>Eukaryota</taxon>
        <taxon>Fungi</taxon>
        <taxon>Dikarya</taxon>
        <taxon>Basidiomycota</taxon>
        <taxon>Agaricomycotina</taxon>
        <taxon>Agaricomycetes</taxon>
        <taxon>Agaricomycetidae</taxon>
        <taxon>Agaricales</taxon>
        <taxon>Tricholomatineae</taxon>
        <taxon>Clitocybaceae</taxon>
        <taxon>Collybia</taxon>
    </lineage>
</organism>
<name>A0A9P5Y337_9AGAR</name>
<evidence type="ECO:0000256" key="1">
    <source>
        <dbReference type="SAM" id="MobiDB-lite"/>
    </source>
</evidence>
<keyword evidence="3" id="KW-1185">Reference proteome</keyword>
<evidence type="ECO:0000313" key="2">
    <source>
        <dbReference type="EMBL" id="KAF9460541.1"/>
    </source>
</evidence>
<dbReference type="OrthoDB" id="630895at2759"/>
<comment type="caution">
    <text evidence="2">The sequence shown here is derived from an EMBL/GenBank/DDBJ whole genome shotgun (WGS) entry which is preliminary data.</text>
</comment>
<feature type="compositionally biased region" description="Basic and acidic residues" evidence="1">
    <location>
        <begin position="47"/>
        <end position="59"/>
    </location>
</feature>
<reference evidence="2" key="1">
    <citation type="submission" date="2020-11" db="EMBL/GenBank/DDBJ databases">
        <authorList>
            <consortium name="DOE Joint Genome Institute"/>
            <person name="Ahrendt S."/>
            <person name="Riley R."/>
            <person name="Andreopoulos W."/>
            <person name="Labutti K."/>
            <person name="Pangilinan J."/>
            <person name="Ruiz-Duenas F.J."/>
            <person name="Barrasa J.M."/>
            <person name="Sanchez-Garcia M."/>
            <person name="Camarero S."/>
            <person name="Miyauchi S."/>
            <person name="Serrano A."/>
            <person name="Linde D."/>
            <person name="Babiker R."/>
            <person name="Drula E."/>
            <person name="Ayuso-Fernandez I."/>
            <person name="Pacheco R."/>
            <person name="Padilla G."/>
            <person name="Ferreira P."/>
            <person name="Barriuso J."/>
            <person name="Kellner H."/>
            <person name="Castanera R."/>
            <person name="Alfaro M."/>
            <person name="Ramirez L."/>
            <person name="Pisabarro A.G."/>
            <person name="Kuo A."/>
            <person name="Tritt A."/>
            <person name="Lipzen A."/>
            <person name="He G."/>
            <person name="Yan M."/>
            <person name="Ng V."/>
            <person name="Cullen D."/>
            <person name="Martin F."/>
            <person name="Rosso M.-N."/>
            <person name="Henrissat B."/>
            <person name="Hibbett D."/>
            <person name="Martinez A.T."/>
            <person name="Grigoriev I.V."/>
        </authorList>
    </citation>
    <scope>NUCLEOTIDE SEQUENCE</scope>
    <source>
        <strain evidence="2">CBS 247.69</strain>
    </source>
</reference>
<sequence length="140" mass="14788">MKLMQSWGISGKKAGKGYLHLGAPSASSGRYDMMGWESISGSSGCIDQREGTSRTRVSDRGFSMKTPRGRLSQTQPPGRGIMSAVIAAVINIWGVPCLNVGIIKASALQDNAPSIRVLEKVVFVVVRNVGSGGGVHESEL</sequence>
<dbReference type="AlphaFoldDB" id="A0A9P5Y337"/>
<proteinExistence type="predicted"/>
<evidence type="ECO:0000313" key="3">
    <source>
        <dbReference type="Proteomes" id="UP000807353"/>
    </source>
</evidence>
<dbReference type="EMBL" id="MU150297">
    <property type="protein sequence ID" value="KAF9460541.1"/>
    <property type="molecule type" value="Genomic_DNA"/>
</dbReference>
<dbReference type="Gene3D" id="3.40.630.30">
    <property type="match status" value="1"/>
</dbReference>
<dbReference type="Proteomes" id="UP000807353">
    <property type="component" value="Unassembled WGS sequence"/>
</dbReference>
<gene>
    <name evidence="2" type="ORF">BDZ94DRAFT_897282</name>
</gene>
<feature type="region of interest" description="Disordered" evidence="1">
    <location>
        <begin position="42"/>
        <end position="76"/>
    </location>
</feature>